<feature type="transmembrane region" description="Helical" evidence="1">
    <location>
        <begin position="90"/>
        <end position="108"/>
    </location>
</feature>
<dbReference type="AlphaFoldDB" id="A0A495JHE2"/>
<dbReference type="Pfam" id="PF01553">
    <property type="entry name" value="Acyltransferase"/>
    <property type="match status" value="1"/>
</dbReference>
<dbReference type="InterPro" id="IPR002123">
    <property type="entry name" value="Plipid/glycerol_acylTrfase"/>
</dbReference>
<gene>
    <name evidence="3" type="ORF">BDK92_2499</name>
</gene>
<sequence>MWLPPRWLRRVFLGPVVVLLAVLVVSALPVWLILAAAASPLVPGYLRPLRVLWMAIIYLAWDATALIALFALWIASGFGWKKRSPRFQRAHYVLTGWFLNFLFWQAQWTLRLTIEMVGTDPDSALPGRPQLVLCRHAGPGDSFILIHALVNWFDREPRIVLKQTLQWDPAVDVLLNRLPNRFIAPGRAQDPAIGGDSRQPGRTLTEQIGHLAVGLDSDDAFVIFPEGGNFTPRRRIRAIERLRARGLEKMAVRAEAMRHVLAPQPGGVLAALDAAPDAGVIFVAHTGLDRMLTVADVWRELPMDKKIVMRFWSVPPEEIPAGRQERIDWLYDWWKRIDEWVDIHRNSA</sequence>
<keyword evidence="1" id="KW-0812">Transmembrane</keyword>
<organism evidence="3 4">
    <name type="scientific">Micromonospora pisi</name>
    <dbReference type="NCBI Taxonomy" id="589240"/>
    <lineage>
        <taxon>Bacteria</taxon>
        <taxon>Bacillati</taxon>
        <taxon>Actinomycetota</taxon>
        <taxon>Actinomycetes</taxon>
        <taxon>Micromonosporales</taxon>
        <taxon>Micromonosporaceae</taxon>
        <taxon>Micromonospora</taxon>
    </lineage>
</organism>
<dbReference type="Proteomes" id="UP000277671">
    <property type="component" value="Unassembled WGS sequence"/>
</dbReference>
<dbReference type="GO" id="GO:0016746">
    <property type="term" value="F:acyltransferase activity"/>
    <property type="evidence" value="ECO:0007669"/>
    <property type="project" value="UniProtKB-KW"/>
</dbReference>
<keyword evidence="3" id="KW-0012">Acyltransferase</keyword>
<keyword evidence="3" id="KW-0808">Transferase</keyword>
<keyword evidence="1" id="KW-0472">Membrane</keyword>
<keyword evidence="4" id="KW-1185">Reference proteome</keyword>
<protein>
    <submittedName>
        <fullName evidence="3">Acyltransferase-like protein</fullName>
    </submittedName>
</protein>
<reference evidence="3 4" key="1">
    <citation type="submission" date="2018-10" db="EMBL/GenBank/DDBJ databases">
        <title>Sequencing the genomes of 1000 actinobacteria strains.</title>
        <authorList>
            <person name="Klenk H.-P."/>
        </authorList>
    </citation>
    <scope>NUCLEOTIDE SEQUENCE [LARGE SCALE GENOMIC DNA]</scope>
    <source>
        <strain evidence="3 4">DSM 45175</strain>
    </source>
</reference>
<dbReference type="EMBL" id="RBKT01000001">
    <property type="protein sequence ID" value="RKR88191.1"/>
    <property type="molecule type" value="Genomic_DNA"/>
</dbReference>
<dbReference type="SMART" id="SM00563">
    <property type="entry name" value="PlsC"/>
    <property type="match status" value="1"/>
</dbReference>
<keyword evidence="1" id="KW-1133">Transmembrane helix</keyword>
<name>A0A495JHE2_9ACTN</name>
<comment type="caution">
    <text evidence="3">The sequence shown here is derived from an EMBL/GenBank/DDBJ whole genome shotgun (WGS) entry which is preliminary data.</text>
</comment>
<evidence type="ECO:0000313" key="3">
    <source>
        <dbReference type="EMBL" id="RKR88191.1"/>
    </source>
</evidence>
<accession>A0A495JHE2</accession>
<feature type="domain" description="Phospholipid/glycerol acyltransferase" evidence="2">
    <location>
        <begin position="130"/>
        <end position="288"/>
    </location>
</feature>
<dbReference type="RefSeq" id="WP_121156840.1">
    <property type="nucleotide sequence ID" value="NZ_RBKT01000001.1"/>
</dbReference>
<evidence type="ECO:0000256" key="1">
    <source>
        <dbReference type="SAM" id="Phobius"/>
    </source>
</evidence>
<evidence type="ECO:0000259" key="2">
    <source>
        <dbReference type="SMART" id="SM00563"/>
    </source>
</evidence>
<proteinExistence type="predicted"/>
<dbReference type="OrthoDB" id="7054180at2"/>
<feature type="transmembrane region" description="Helical" evidence="1">
    <location>
        <begin position="12"/>
        <end position="39"/>
    </location>
</feature>
<feature type="transmembrane region" description="Helical" evidence="1">
    <location>
        <begin position="51"/>
        <end position="78"/>
    </location>
</feature>
<evidence type="ECO:0000313" key="4">
    <source>
        <dbReference type="Proteomes" id="UP000277671"/>
    </source>
</evidence>